<dbReference type="SMART" id="SM00862">
    <property type="entry name" value="Trans_reg_C"/>
    <property type="match status" value="1"/>
</dbReference>
<dbReference type="CDD" id="cd15831">
    <property type="entry name" value="BTAD"/>
    <property type="match status" value="1"/>
</dbReference>
<evidence type="ECO:0000313" key="6">
    <source>
        <dbReference type="EMBL" id="MFD1546326.1"/>
    </source>
</evidence>
<evidence type="ECO:0000259" key="5">
    <source>
        <dbReference type="PROSITE" id="PS51755"/>
    </source>
</evidence>
<proteinExistence type="predicted"/>
<protein>
    <submittedName>
        <fullName evidence="6">BTAD domain-containing putative transcriptional regulator</fullName>
    </submittedName>
</protein>
<feature type="domain" description="OmpR/PhoB-type" evidence="5">
    <location>
        <begin position="1"/>
        <end position="82"/>
    </location>
</feature>
<dbReference type="InterPro" id="IPR001867">
    <property type="entry name" value="OmpR/PhoB-type_DNA-bd"/>
</dbReference>
<feature type="DNA-binding region" description="OmpR/PhoB-type" evidence="4">
    <location>
        <begin position="1"/>
        <end position="82"/>
    </location>
</feature>
<organism evidence="6 7">
    <name type="scientific">Nonomuraea guangzhouensis</name>
    <dbReference type="NCBI Taxonomy" id="1291555"/>
    <lineage>
        <taxon>Bacteria</taxon>
        <taxon>Bacillati</taxon>
        <taxon>Actinomycetota</taxon>
        <taxon>Actinomycetes</taxon>
        <taxon>Streptosporangiales</taxon>
        <taxon>Streptosporangiaceae</taxon>
        <taxon>Nonomuraea</taxon>
    </lineage>
</organism>
<keyword evidence="3" id="KW-0804">Transcription</keyword>
<name>A0ABW4GVH3_9ACTN</name>
<dbReference type="Pfam" id="PF00486">
    <property type="entry name" value="Trans_reg_C"/>
    <property type="match status" value="1"/>
</dbReference>
<dbReference type="InterPro" id="IPR051677">
    <property type="entry name" value="AfsR-DnrI-RedD_regulator"/>
</dbReference>
<dbReference type="PROSITE" id="PS51755">
    <property type="entry name" value="OMPR_PHOB"/>
    <property type="match status" value="1"/>
</dbReference>
<dbReference type="RefSeq" id="WP_219539581.1">
    <property type="nucleotide sequence ID" value="NZ_JAHKRM010000066.1"/>
</dbReference>
<evidence type="ECO:0000256" key="1">
    <source>
        <dbReference type="ARBA" id="ARBA00023015"/>
    </source>
</evidence>
<dbReference type="Proteomes" id="UP001597097">
    <property type="component" value="Unassembled WGS sequence"/>
</dbReference>
<reference evidence="7" key="1">
    <citation type="journal article" date="2019" name="Int. J. Syst. Evol. Microbiol.">
        <title>The Global Catalogue of Microorganisms (GCM) 10K type strain sequencing project: providing services to taxonomists for standard genome sequencing and annotation.</title>
        <authorList>
            <consortium name="The Broad Institute Genomics Platform"/>
            <consortium name="The Broad Institute Genome Sequencing Center for Infectious Disease"/>
            <person name="Wu L."/>
            <person name="Ma J."/>
        </authorList>
    </citation>
    <scope>NUCLEOTIDE SEQUENCE [LARGE SCALE GENOMIC DNA]</scope>
    <source>
        <strain evidence="7">CGMCC 1.15399</strain>
    </source>
</reference>
<dbReference type="SMART" id="SM01043">
    <property type="entry name" value="BTAD"/>
    <property type="match status" value="1"/>
</dbReference>
<dbReference type="CDD" id="cd00383">
    <property type="entry name" value="trans_reg_C"/>
    <property type="match status" value="1"/>
</dbReference>
<gene>
    <name evidence="6" type="ORF">ACFSJ0_55485</name>
</gene>
<keyword evidence="7" id="KW-1185">Reference proteome</keyword>
<sequence length="597" mass="64392">MAGGRQLPVSSPRQRVVLTMLLLSPDCVVSVDTLVEAVWDDDPPVTRRTQIAICVTALRKMFAAAGYPDVISTVSPGYKLNSAGCRIDHEEFARLTGQAQAALREGRMSVAGALLEQALKLWRGDALAGMPSAVLAAKAFQLEERRLAATEECLARKAELGRHTDLVPELAALVRDHPLRERARAALMLAHYRAGRRGESLEVFNEGRRRLVDELGLEPGPILRDMHAAILNDDPRLSEGDGKPAATVLTGLVPAQLPPAPPYFTGRKAELDALDGLLGLRDPSGPPAVGVLTGKAGVGKTALALHWAHRSTAFFPDGRLFADLRGWDSGDLAAGPSAVLSRMLRDLGVAPAEIPARVDEQVPLYNSLLDGRQVLVLLDNVRSAAQIRPLIPGSSTCCVLITGRSLPDAYGDVQANVTPLEPAESVSLLRDLVGAVRTDGEPDAVERLAELCDQLPLALWGAAMRLGARGHWLLKDFVVRMERPGGRLSEISHGVWDMRERIALSYRGLRPGPSMALHRLGSLDFPEVTPWTAAQLLGCGPAEAEDLLEELREAGFLELSTAGTEPVYRTPGLFAEYALEKGHYVYAEVPRPVDVRG</sequence>
<dbReference type="PANTHER" id="PTHR35807">
    <property type="entry name" value="TRANSCRIPTIONAL REGULATOR REDD-RELATED"/>
    <property type="match status" value="1"/>
</dbReference>
<accession>A0ABW4GVH3</accession>
<keyword evidence="1" id="KW-0805">Transcription regulation</keyword>
<evidence type="ECO:0000256" key="2">
    <source>
        <dbReference type="ARBA" id="ARBA00023125"/>
    </source>
</evidence>
<dbReference type="PANTHER" id="PTHR35807:SF1">
    <property type="entry name" value="TRANSCRIPTIONAL REGULATOR REDD"/>
    <property type="match status" value="1"/>
</dbReference>
<dbReference type="InterPro" id="IPR005158">
    <property type="entry name" value="BTAD"/>
</dbReference>
<evidence type="ECO:0000313" key="7">
    <source>
        <dbReference type="Proteomes" id="UP001597097"/>
    </source>
</evidence>
<dbReference type="Pfam" id="PF03704">
    <property type="entry name" value="BTAD"/>
    <property type="match status" value="1"/>
</dbReference>
<evidence type="ECO:0000256" key="3">
    <source>
        <dbReference type="ARBA" id="ARBA00023163"/>
    </source>
</evidence>
<keyword evidence="2 4" id="KW-0238">DNA-binding</keyword>
<comment type="caution">
    <text evidence="6">The sequence shown here is derived from an EMBL/GenBank/DDBJ whole genome shotgun (WGS) entry which is preliminary data.</text>
</comment>
<evidence type="ECO:0000256" key="4">
    <source>
        <dbReference type="PROSITE-ProRule" id="PRU01091"/>
    </source>
</evidence>
<dbReference type="EMBL" id="JBHUCM010000065">
    <property type="protein sequence ID" value="MFD1546326.1"/>
    <property type="molecule type" value="Genomic_DNA"/>
</dbReference>